<dbReference type="EMBL" id="JACHMN010000002">
    <property type="protein sequence ID" value="MBB5868802.1"/>
    <property type="molecule type" value="Genomic_DNA"/>
</dbReference>
<evidence type="ECO:0008006" key="3">
    <source>
        <dbReference type="Google" id="ProtNLM"/>
    </source>
</evidence>
<dbReference type="PANTHER" id="PTHR38479:SF2">
    <property type="entry name" value="WINGED HELIX DNA-BINDING DOMAIN-CONTAINING PROTEIN"/>
    <property type="match status" value="1"/>
</dbReference>
<keyword evidence="2" id="KW-1185">Reference proteome</keyword>
<evidence type="ECO:0000313" key="1">
    <source>
        <dbReference type="EMBL" id="MBB5868802.1"/>
    </source>
</evidence>
<proteinExistence type="predicted"/>
<dbReference type="InterPro" id="IPR009351">
    <property type="entry name" value="AlkZ-like"/>
</dbReference>
<dbReference type="RefSeq" id="WP_184835002.1">
    <property type="nucleotide sequence ID" value="NZ_JACHMN010000002.1"/>
</dbReference>
<dbReference type="Pfam" id="PF06224">
    <property type="entry name" value="AlkZ-like"/>
    <property type="match status" value="1"/>
</dbReference>
<accession>A0A841BPX4</accession>
<reference evidence="1 2" key="1">
    <citation type="submission" date="2020-08" db="EMBL/GenBank/DDBJ databases">
        <title>Sequencing the genomes of 1000 actinobacteria strains.</title>
        <authorList>
            <person name="Klenk H.-P."/>
        </authorList>
    </citation>
    <scope>NUCLEOTIDE SEQUENCE [LARGE SCALE GENOMIC DNA]</scope>
    <source>
        <strain evidence="1 2">DSM 45362</strain>
    </source>
</reference>
<evidence type="ECO:0000313" key="2">
    <source>
        <dbReference type="Proteomes" id="UP000587527"/>
    </source>
</evidence>
<gene>
    <name evidence="1" type="ORF">F4553_002181</name>
</gene>
<organism evidence="1 2">
    <name type="scientific">Allocatelliglobosispora scoriae</name>
    <dbReference type="NCBI Taxonomy" id="643052"/>
    <lineage>
        <taxon>Bacteria</taxon>
        <taxon>Bacillati</taxon>
        <taxon>Actinomycetota</taxon>
        <taxon>Actinomycetes</taxon>
        <taxon>Micromonosporales</taxon>
        <taxon>Micromonosporaceae</taxon>
        <taxon>Allocatelliglobosispora</taxon>
    </lineage>
</organism>
<comment type="caution">
    <text evidence="1">The sequence shown here is derived from an EMBL/GenBank/DDBJ whole genome shotgun (WGS) entry which is preliminary data.</text>
</comment>
<dbReference type="Proteomes" id="UP000587527">
    <property type="component" value="Unassembled WGS sequence"/>
</dbReference>
<name>A0A841BPX4_9ACTN</name>
<dbReference type="AlphaFoldDB" id="A0A841BPX4"/>
<dbReference type="PANTHER" id="PTHR38479">
    <property type="entry name" value="LMO0824 PROTEIN"/>
    <property type="match status" value="1"/>
</dbReference>
<sequence>MSEIAARRMHRQHLWGPALASIDDVVRDFGAMQAQEFLPAKWSIAQRAAGITDSDVDAAFAAGTLLRTHVLRPTWHFVHTADIRWILAASAPRVHAVNGYYYRKTGVDDEAAARGRAVFARVLADGRQLTRAELAGHLAAAGMPLTGVPLAYMIIHAELEGMLVSGAMRGKQHTYALLDSRTSAAPPPDREEALAMLTRRYFACHGPATIKDYCTWASLTAGEARRSVASLGTEVRTEVVGERTYLFVPGASPPAAPPASPVIDLLQDYDEYVFGYLDSRDVMLRRGGPELPMPSRPRALLLDGVALGFWQHTATKSAVEVSTVLPRRLTAPESAAMQRAADRFGAFLGLPAAWH</sequence>
<protein>
    <recommendedName>
        <fullName evidence="3">Winged helix DNA-binding domain-containing protein</fullName>
    </recommendedName>
</protein>